<organism evidence="9 10">
    <name type="scientific">Sander lucioperca</name>
    <name type="common">Pike-perch</name>
    <name type="synonym">Perca lucioperca</name>
    <dbReference type="NCBI Taxonomy" id="283035"/>
    <lineage>
        <taxon>Eukaryota</taxon>
        <taxon>Metazoa</taxon>
        <taxon>Chordata</taxon>
        <taxon>Craniata</taxon>
        <taxon>Vertebrata</taxon>
        <taxon>Euteleostomi</taxon>
        <taxon>Actinopterygii</taxon>
        <taxon>Neopterygii</taxon>
        <taxon>Teleostei</taxon>
        <taxon>Neoteleostei</taxon>
        <taxon>Acanthomorphata</taxon>
        <taxon>Eupercaria</taxon>
        <taxon>Perciformes</taxon>
        <taxon>Percoidei</taxon>
        <taxon>Percidae</taxon>
        <taxon>Luciopercinae</taxon>
        <taxon>Sander</taxon>
    </lineage>
</organism>
<dbReference type="Pfam" id="PF01753">
    <property type="entry name" value="zf-MYND"/>
    <property type="match status" value="1"/>
</dbReference>
<dbReference type="InterPro" id="IPR053064">
    <property type="entry name" value="Ankyrin-MYND_domain-protein"/>
</dbReference>
<dbReference type="PROSITE" id="PS50865">
    <property type="entry name" value="ZF_MYND_2"/>
    <property type="match status" value="1"/>
</dbReference>
<feature type="region of interest" description="Disordered" evidence="7">
    <location>
        <begin position="463"/>
        <end position="585"/>
    </location>
</feature>
<dbReference type="InterPro" id="IPR003409">
    <property type="entry name" value="MORN"/>
</dbReference>
<dbReference type="SMART" id="SM00698">
    <property type="entry name" value="MORN"/>
    <property type="match status" value="4"/>
</dbReference>
<dbReference type="InterPro" id="IPR002110">
    <property type="entry name" value="Ankyrin_rpt"/>
</dbReference>
<dbReference type="PROSITE" id="PS01360">
    <property type="entry name" value="ZF_MYND_1"/>
    <property type="match status" value="1"/>
</dbReference>
<dbReference type="Gene3D" id="6.10.140.2220">
    <property type="match status" value="1"/>
</dbReference>
<keyword evidence="10" id="KW-1185">Reference proteome</keyword>
<reference evidence="9" key="2">
    <citation type="submission" date="2025-09" db="UniProtKB">
        <authorList>
            <consortium name="Ensembl"/>
        </authorList>
    </citation>
    <scope>IDENTIFICATION</scope>
</reference>
<evidence type="ECO:0000256" key="6">
    <source>
        <dbReference type="PROSITE-ProRule" id="PRU00134"/>
    </source>
</evidence>
<dbReference type="InterPro" id="IPR002893">
    <property type="entry name" value="Znf_MYND"/>
</dbReference>
<dbReference type="PANTHER" id="PTHR15897:SF2">
    <property type="entry name" value="ANKYRIN REPEAT AND MYND DOMAIN-CONTAINING PROTEIN 1"/>
    <property type="match status" value="1"/>
</dbReference>
<evidence type="ECO:0000256" key="1">
    <source>
        <dbReference type="ARBA" id="ARBA00022723"/>
    </source>
</evidence>
<feature type="compositionally biased region" description="Basic and acidic residues" evidence="7">
    <location>
        <begin position="541"/>
        <end position="572"/>
    </location>
</feature>
<dbReference type="InterPro" id="IPR036770">
    <property type="entry name" value="Ankyrin_rpt-contain_sf"/>
</dbReference>
<feature type="compositionally biased region" description="Basic and acidic residues" evidence="7">
    <location>
        <begin position="26"/>
        <end position="40"/>
    </location>
</feature>
<keyword evidence="5" id="KW-0040">ANK repeat</keyword>
<evidence type="ECO:0000313" key="10">
    <source>
        <dbReference type="Proteomes" id="UP000694568"/>
    </source>
</evidence>
<dbReference type="Ensembl" id="ENSSLUT00000032714.1">
    <property type="protein sequence ID" value="ENSSLUP00000031700.1"/>
    <property type="gene ID" value="ENSSLUG00000014175.1"/>
</dbReference>
<dbReference type="SUPFAM" id="SSF144232">
    <property type="entry name" value="HIT/MYND zinc finger-like"/>
    <property type="match status" value="1"/>
</dbReference>
<sequence length="1148" mass="127776">MLLSTCKGVAVAPGQGGTEPAAGGQSDDHRGPQSGEERRQGLGVQEWPDGSRYEGEFVNGFKHGRGRYTWKNGEFYEGSFYKDYRHGDGLYCWPIGHKFTGKFYLNRKEGYGQQLFPDGAIFQGLYHADQRFGPGVVSYPDGRKDVGLWLQERLLRLCTTDEEGFSLKNFPEYAAYLYPAAITDSLTQPSTSGLQTEARTDSEVDTETDLLPDDIFILPPGMESYSTDGDHLPLPPGRRRELDQHFYGELWEPEAYPHKGYERDPLSTLPLQARMQAHIHRHRLQAENVGWDVAAVLSLNRESFGPKGPLEVSSELLIQHASRGELQAVSQILQTGLVHPDVADSQGHTALIAATVNCNNDVIQLLLDMGADIDKLNCEGMSALAVCHVLYYPFQSLYTTLAEPPAKTQVLRSPSVGGNSPQISQVDFTTDTPRTAEELTEHILHHSCKVSLNSELITERITERWPGLNEPETPADTKHLQEEERKEKEVEGEERDCKETEREGNVRESEERDSREDENESKAEEREIESRCDQTWENEESEVKGKERELRKSEADVELGERRETESRKENMEVSGEDEEDVEKRVRNNHEGHIKEREDRGRKDMPDVERFIQVYDGHIALGSVQWKECQTTAAGKVQQGKDKELTQKTAFDSAHSVSSYKIQVTEEVMQRSAEALSRTGIPQRSDTQGTVRKMAAMKTEHRVRLNTLKLLLERGADPNASRIPMLVLFLAIMAADTEAVRRLLLCGARTDIPLPPEEKGLYPLHVAAALPGPAGPIITELLLHAVTDPDTKASNQNEIYEPDKIFMKSQEPLSTDGNPNLKEGGQTALHVACQRDGDYRNASKVVALLLSHGASTDLIWSGHSPLSLAIASGNDLAVEELLNGGANPNIPLGRRVGSALCALANINYHLGGNRAKLLDMLAKAGADILMPVTVGDVVGTAVDYAHCSFNQDFRIANTPFHALNMRERETFKARRQLLSMMGDLLRQTASQRENLHLTLNSTSSTGAGAISSNVPLPSCESLSTITEKHRKLAFRFCYHCGRSVSVKLTACSRCHKVFYCSRTCKLKAWDERHKDECIRVSASADGIQKSVVFKSPKGPRPLTAMLKSKTVPRPLSVKLKTQRAPKPLSMAEKVLESQVNLKENYSFN</sequence>
<dbReference type="Pfam" id="PF02493">
    <property type="entry name" value="MORN"/>
    <property type="match status" value="5"/>
</dbReference>
<evidence type="ECO:0000313" key="9">
    <source>
        <dbReference type="Ensembl" id="ENSSLUP00000031700.1"/>
    </source>
</evidence>
<dbReference type="PROSITE" id="PS50297">
    <property type="entry name" value="ANK_REP_REGION"/>
    <property type="match status" value="2"/>
</dbReference>
<dbReference type="PROSITE" id="PS50088">
    <property type="entry name" value="ANK_REPEAT"/>
    <property type="match status" value="3"/>
</dbReference>
<keyword evidence="3 6" id="KW-0863">Zinc-finger</keyword>
<dbReference type="Pfam" id="PF12796">
    <property type="entry name" value="Ank_2"/>
    <property type="match status" value="2"/>
</dbReference>
<feature type="region of interest" description="Disordered" evidence="7">
    <location>
        <begin position="11"/>
        <end position="50"/>
    </location>
</feature>
<feature type="repeat" description="ANK" evidence="5">
    <location>
        <begin position="824"/>
        <end position="861"/>
    </location>
</feature>
<dbReference type="PANTHER" id="PTHR15897">
    <property type="entry name" value="ANKYRIN REPEAT AND MYND DOMAIN PROTEIN 1"/>
    <property type="match status" value="1"/>
</dbReference>
<dbReference type="Gene3D" id="1.25.40.20">
    <property type="entry name" value="Ankyrin repeat-containing domain"/>
    <property type="match status" value="3"/>
</dbReference>
<feature type="repeat" description="ANK" evidence="5">
    <location>
        <begin position="346"/>
        <end position="378"/>
    </location>
</feature>
<reference evidence="9" key="1">
    <citation type="submission" date="2025-08" db="UniProtKB">
        <authorList>
            <consortium name="Ensembl"/>
        </authorList>
    </citation>
    <scope>IDENTIFICATION</scope>
</reference>
<protein>
    <submittedName>
        <fullName evidence="9">Ankyrin repeat and MYND domain-containing protein 1-like</fullName>
    </submittedName>
</protein>
<dbReference type="SUPFAM" id="SSF82185">
    <property type="entry name" value="Histone H3 K4-specific methyltransferase SET7/9 N-terminal domain"/>
    <property type="match status" value="1"/>
</dbReference>
<dbReference type="GO" id="GO:0008270">
    <property type="term" value="F:zinc ion binding"/>
    <property type="evidence" value="ECO:0007669"/>
    <property type="project" value="UniProtKB-KW"/>
</dbReference>
<dbReference type="GeneTree" id="ENSGT00460000041630"/>
<dbReference type="OrthoDB" id="48314at2759"/>
<name>A0A8D0D1L7_SANLU</name>
<keyword evidence="1" id="KW-0479">Metal-binding</keyword>
<dbReference type="Proteomes" id="UP000694568">
    <property type="component" value="Unplaced"/>
</dbReference>
<dbReference type="GeneID" id="116038128"/>
<evidence type="ECO:0000256" key="7">
    <source>
        <dbReference type="SAM" id="MobiDB-lite"/>
    </source>
</evidence>
<dbReference type="SMART" id="SM00248">
    <property type="entry name" value="ANK"/>
    <property type="match status" value="5"/>
</dbReference>
<evidence type="ECO:0000256" key="5">
    <source>
        <dbReference type="PROSITE-ProRule" id="PRU00023"/>
    </source>
</evidence>
<evidence type="ECO:0000256" key="4">
    <source>
        <dbReference type="ARBA" id="ARBA00022833"/>
    </source>
</evidence>
<keyword evidence="4" id="KW-0862">Zinc</keyword>
<evidence type="ECO:0000256" key="2">
    <source>
        <dbReference type="ARBA" id="ARBA00022737"/>
    </source>
</evidence>
<evidence type="ECO:0000259" key="8">
    <source>
        <dbReference type="PROSITE" id="PS50865"/>
    </source>
</evidence>
<dbReference type="AlphaFoldDB" id="A0A8D0D1L7"/>
<feature type="repeat" description="ANK" evidence="5">
    <location>
        <begin position="861"/>
        <end position="890"/>
    </location>
</feature>
<dbReference type="RefSeq" id="XP_031138192.1">
    <property type="nucleotide sequence ID" value="XM_031282332.1"/>
</dbReference>
<dbReference type="SUPFAM" id="SSF48403">
    <property type="entry name" value="Ankyrin repeat"/>
    <property type="match status" value="2"/>
</dbReference>
<proteinExistence type="predicted"/>
<keyword evidence="2" id="KW-0677">Repeat</keyword>
<feature type="domain" description="MYND-type" evidence="8">
    <location>
        <begin position="1037"/>
        <end position="1077"/>
    </location>
</feature>
<accession>A0A8D0D1L7</accession>
<evidence type="ECO:0000256" key="3">
    <source>
        <dbReference type="ARBA" id="ARBA00022771"/>
    </source>
</evidence>
<feature type="compositionally biased region" description="Basic and acidic residues" evidence="7">
    <location>
        <begin position="475"/>
        <end position="534"/>
    </location>
</feature>
<gene>
    <name evidence="9" type="primary">ankmy1</name>
</gene>
<dbReference type="Gene3D" id="2.20.110.10">
    <property type="entry name" value="Histone H3 K4-specific methyltransferase SET7/9 N-terminal domain"/>
    <property type="match status" value="1"/>
</dbReference>